<reference evidence="2" key="2">
    <citation type="journal article" date="2021" name="World Allergy Organ. J.">
        <title>Chromosome-level assembly of Dermatophagoides farinae genome and transcriptome reveals two novel allergens Der f 37 and Der f 39.</title>
        <authorList>
            <person name="Chen J."/>
            <person name="Cai Z."/>
            <person name="Fan D."/>
            <person name="Hu J."/>
            <person name="Hou Y."/>
            <person name="He Y."/>
            <person name="Zhang Z."/>
            <person name="Zhao Z."/>
            <person name="Gao P."/>
            <person name="Hu W."/>
            <person name="Sun J."/>
            <person name="Li J."/>
            <person name="Ji K."/>
        </authorList>
    </citation>
    <scope>NUCLEOTIDE SEQUENCE</scope>
    <source>
        <strain evidence="2">JKM2019</strain>
    </source>
</reference>
<sequence length="123" mass="14331">MFPEIGISLFNNNNNNIKKSYRSSSTSFKVIIENISSKLGSRLANCGNTLELRVLTQLHHENIIINTLQDIYVSKWSTMATKDKQARQEQDKNWFRQRKPNGNENEWGPMFKNKAHFSDMHLC</sequence>
<gene>
    <name evidence="2" type="ORF">HUG17_6528</name>
</gene>
<name>A0A9D4SJZ5_DERFA</name>
<evidence type="ECO:0000313" key="2">
    <source>
        <dbReference type="EMBL" id="KAH7644166.1"/>
    </source>
</evidence>
<feature type="compositionally biased region" description="Basic and acidic residues" evidence="1">
    <location>
        <begin position="83"/>
        <end position="94"/>
    </location>
</feature>
<accession>A0A9D4SJZ5</accession>
<comment type="caution">
    <text evidence="2">The sequence shown here is derived from an EMBL/GenBank/DDBJ whole genome shotgun (WGS) entry which is preliminary data.</text>
</comment>
<dbReference type="AlphaFoldDB" id="A0A9D4SJZ5"/>
<organism evidence="2">
    <name type="scientific">Dermatophagoides farinae</name>
    <name type="common">American house dust mite</name>
    <dbReference type="NCBI Taxonomy" id="6954"/>
    <lineage>
        <taxon>Eukaryota</taxon>
        <taxon>Metazoa</taxon>
        <taxon>Ecdysozoa</taxon>
        <taxon>Arthropoda</taxon>
        <taxon>Chelicerata</taxon>
        <taxon>Arachnida</taxon>
        <taxon>Acari</taxon>
        <taxon>Acariformes</taxon>
        <taxon>Sarcoptiformes</taxon>
        <taxon>Astigmata</taxon>
        <taxon>Psoroptidia</taxon>
        <taxon>Analgoidea</taxon>
        <taxon>Pyroglyphidae</taxon>
        <taxon>Dermatophagoidinae</taxon>
        <taxon>Dermatophagoides</taxon>
    </lineage>
</organism>
<feature type="region of interest" description="Disordered" evidence="1">
    <location>
        <begin position="83"/>
        <end position="107"/>
    </location>
</feature>
<dbReference type="EMBL" id="SDOV01000002">
    <property type="protein sequence ID" value="KAH7644166.1"/>
    <property type="molecule type" value="Genomic_DNA"/>
</dbReference>
<dbReference type="Proteomes" id="UP000828236">
    <property type="component" value="Unassembled WGS sequence"/>
</dbReference>
<reference evidence="2" key="1">
    <citation type="submission" date="2020-06" db="EMBL/GenBank/DDBJ databases">
        <authorList>
            <person name="Ji K."/>
            <person name="Li J."/>
        </authorList>
    </citation>
    <scope>NUCLEOTIDE SEQUENCE</scope>
    <source>
        <strain evidence="2">JKM2019</strain>
        <tissue evidence="2">Whole body</tissue>
    </source>
</reference>
<protein>
    <submittedName>
        <fullName evidence="2">Uncharacterized protein</fullName>
    </submittedName>
</protein>
<proteinExistence type="predicted"/>
<evidence type="ECO:0000256" key="1">
    <source>
        <dbReference type="SAM" id="MobiDB-lite"/>
    </source>
</evidence>